<evidence type="ECO:0000313" key="2">
    <source>
        <dbReference type="EMBL" id="GJD77688.1"/>
    </source>
</evidence>
<organism evidence="2 3">
    <name type="scientific">Methylobacterium gregans</name>
    <dbReference type="NCBI Taxonomy" id="374424"/>
    <lineage>
        <taxon>Bacteria</taxon>
        <taxon>Pseudomonadati</taxon>
        <taxon>Pseudomonadota</taxon>
        <taxon>Alphaproteobacteria</taxon>
        <taxon>Hyphomicrobiales</taxon>
        <taxon>Methylobacteriaceae</taxon>
        <taxon>Methylobacterium</taxon>
    </lineage>
</organism>
<evidence type="ECO:0000256" key="1">
    <source>
        <dbReference type="SAM" id="MobiDB-lite"/>
    </source>
</evidence>
<reference evidence="2" key="2">
    <citation type="submission" date="2021-08" db="EMBL/GenBank/DDBJ databases">
        <authorList>
            <person name="Tani A."/>
            <person name="Ola A."/>
            <person name="Ogura Y."/>
            <person name="Katsura K."/>
            <person name="Hayashi T."/>
        </authorList>
    </citation>
    <scope>NUCLEOTIDE SEQUENCE</scope>
    <source>
        <strain evidence="2">NBRC 103626</strain>
    </source>
</reference>
<dbReference type="Proteomes" id="UP001055108">
    <property type="component" value="Unassembled WGS sequence"/>
</dbReference>
<proteinExistence type="predicted"/>
<reference evidence="2" key="1">
    <citation type="journal article" date="2016" name="Front. Microbiol.">
        <title>Genome Sequence of the Piezophilic, Mesophilic Sulfate-Reducing Bacterium Desulfovibrio indicus J2T.</title>
        <authorList>
            <person name="Cao J."/>
            <person name="Maignien L."/>
            <person name="Shao Z."/>
            <person name="Alain K."/>
            <person name="Jebbar M."/>
        </authorList>
    </citation>
    <scope>NUCLEOTIDE SEQUENCE</scope>
    <source>
        <strain evidence="2">NBRC 103626</strain>
    </source>
</reference>
<gene>
    <name evidence="2" type="ORF">NBEOAGPD_0895</name>
</gene>
<accession>A0AA37MA99</accession>
<comment type="caution">
    <text evidence="2">The sequence shown here is derived from an EMBL/GenBank/DDBJ whole genome shotgun (WGS) entry which is preliminary data.</text>
</comment>
<keyword evidence="3" id="KW-1185">Reference proteome</keyword>
<feature type="compositionally biased region" description="Basic and acidic residues" evidence="1">
    <location>
        <begin position="1"/>
        <end position="11"/>
    </location>
</feature>
<dbReference type="EMBL" id="BPQM01000019">
    <property type="protein sequence ID" value="GJD77688.1"/>
    <property type="molecule type" value="Genomic_DNA"/>
</dbReference>
<dbReference type="AlphaFoldDB" id="A0AA37MA99"/>
<sequence length="64" mass="7002">MPRTPEPEPHGYAEPLPVPRLRGRRTGDAEPATNEPVDPDERPDVGLSQSGSGEDAIVRRETEI</sequence>
<feature type="region of interest" description="Disordered" evidence="1">
    <location>
        <begin position="1"/>
        <end position="64"/>
    </location>
</feature>
<dbReference type="RefSeq" id="WP_238301444.1">
    <property type="nucleotide sequence ID" value="NZ_BPQM01000019.1"/>
</dbReference>
<protein>
    <submittedName>
        <fullName evidence="2">Uncharacterized protein</fullName>
    </submittedName>
</protein>
<evidence type="ECO:0000313" key="3">
    <source>
        <dbReference type="Proteomes" id="UP001055108"/>
    </source>
</evidence>
<name>A0AA37MA99_9HYPH</name>